<organism evidence="4 5">
    <name type="scientific">Bacteroides graminisolvens DSM 19988 = JCM 15093</name>
    <dbReference type="NCBI Taxonomy" id="1121097"/>
    <lineage>
        <taxon>Bacteria</taxon>
        <taxon>Pseudomonadati</taxon>
        <taxon>Bacteroidota</taxon>
        <taxon>Bacteroidia</taxon>
        <taxon>Bacteroidales</taxon>
        <taxon>Bacteroidaceae</taxon>
        <taxon>Bacteroides</taxon>
    </lineage>
</organism>
<keyword evidence="4" id="KW-0808">Transferase</keyword>
<feature type="domain" description="MmeI-like target recognition" evidence="2">
    <location>
        <begin position="1"/>
        <end position="64"/>
    </location>
</feature>
<evidence type="ECO:0000259" key="2">
    <source>
        <dbReference type="Pfam" id="PF20466"/>
    </source>
</evidence>
<keyword evidence="4" id="KW-0489">Methyltransferase</keyword>
<dbReference type="InterPro" id="IPR046818">
    <property type="entry name" value="MmeI_C"/>
</dbReference>
<reference evidence="4 5" key="1">
    <citation type="journal article" date="2015" name="Microbes Environ.">
        <title>Distribution and evolution of nitrogen fixation genes in the phylum bacteroidetes.</title>
        <authorList>
            <person name="Inoue J."/>
            <person name="Oshima K."/>
            <person name="Suda W."/>
            <person name="Sakamoto M."/>
            <person name="Iino T."/>
            <person name="Noda S."/>
            <person name="Hongoh Y."/>
            <person name="Hattori M."/>
            <person name="Ohkuma M."/>
        </authorList>
    </citation>
    <scope>NUCLEOTIDE SEQUENCE [LARGE SCALE GENOMIC DNA]</scope>
    <source>
        <strain evidence="4 5">JCM 15093</strain>
    </source>
</reference>
<dbReference type="GO" id="GO:0032259">
    <property type="term" value="P:methylation"/>
    <property type="evidence" value="ECO:0007669"/>
    <property type="project" value="UniProtKB-KW"/>
</dbReference>
<dbReference type="OrthoDB" id="9814572at2"/>
<gene>
    <name evidence="4" type="ORF">JCM15093_2792</name>
</gene>
<sequence>MGFLSKGTVVADSAFAVYDAPMWLFGILTSKIHMAWVKIVGGRLETRYRYSAQLCYNTFPFPKISEEKKKQIESAAEEVLLCREDYPDKTLADLYDPDKMPDNLRQAHHALDLIVESCYQDKPFENDEERLECLFKLYEKMTKKEK</sequence>
<name>A0A069D3S5_9BACE</name>
<proteinExistence type="predicted"/>
<evidence type="ECO:0000259" key="3">
    <source>
        <dbReference type="Pfam" id="PF20467"/>
    </source>
</evidence>
<dbReference type="AlphaFoldDB" id="A0A069D3S5"/>
<dbReference type="InterPro" id="IPR046820">
    <property type="entry name" value="MmeI_TRD"/>
</dbReference>
<keyword evidence="1" id="KW-0812">Transmembrane</keyword>
<protein>
    <submittedName>
        <fullName evidence="4">Type II restriction enzyme, methylase subunit YeeA</fullName>
    </submittedName>
</protein>
<dbReference type="eggNOG" id="COG1002">
    <property type="taxonomic scope" value="Bacteria"/>
</dbReference>
<feature type="domain" description="MmeI-like C-terminal" evidence="3">
    <location>
        <begin position="65"/>
        <end position="143"/>
    </location>
</feature>
<dbReference type="GO" id="GO:0008168">
    <property type="term" value="F:methyltransferase activity"/>
    <property type="evidence" value="ECO:0007669"/>
    <property type="project" value="UniProtKB-KW"/>
</dbReference>
<comment type="caution">
    <text evidence="4">The sequence shown here is derived from an EMBL/GenBank/DDBJ whole genome shotgun (WGS) entry which is preliminary data.</text>
</comment>
<evidence type="ECO:0000313" key="4">
    <source>
        <dbReference type="EMBL" id="GAK37538.1"/>
    </source>
</evidence>
<accession>A0A069D3S5</accession>
<evidence type="ECO:0000256" key="1">
    <source>
        <dbReference type="SAM" id="Phobius"/>
    </source>
</evidence>
<keyword evidence="1" id="KW-1133">Transmembrane helix</keyword>
<keyword evidence="1" id="KW-0472">Membrane</keyword>
<dbReference type="EMBL" id="BAJS01000022">
    <property type="protein sequence ID" value="GAK37538.1"/>
    <property type="molecule type" value="Genomic_DNA"/>
</dbReference>
<feature type="transmembrane region" description="Helical" evidence="1">
    <location>
        <begin position="20"/>
        <end position="41"/>
    </location>
</feature>
<keyword evidence="5" id="KW-1185">Reference proteome</keyword>
<dbReference type="Proteomes" id="UP000027601">
    <property type="component" value="Unassembled WGS sequence"/>
</dbReference>
<dbReference type="Pfam" id="PF20466">
    <property type="entry name" value="MmeI_TRD"/>
    <property type="match status" value="1"/>
</dbReference>
<dbReference type="Pfam" id="PF20467">
    <property type="entry name" value="MmeI_C"/>
    <property type="match status" value="1"/>
</dbReference>
<evidence type="ECO:0000313" key="5">
    <source>
        <dbReference type="Proteomes" id="UP000027601"/>
    </source>
</evidence>